<dbReference type="PROSITE" id="PS51186">
    <property type="entry name" value="GNAT"/>
    <property type="match status" value="1"/>
</dbReference>
<proteinExistence type="inferred from homology"/>
<evidence type="ECO:0000256" key="1">
    <source>
        <dbReference type="ARBA" id="ARBA00022679"/>
    </source>
</evidence>
<name>A0A1M6GD42_9FLAO</name>
<accession>A0A1M6GD42</accession>
<dbReference type="SUPFAM" id="SSF55729">
    <property type="entry name" value="Acyl-CoA N-acyltransferases (Nat)"/>
    <property type="match status" value="1"/>
</dbReference>
<dbReference type="AlphaFoldDB" id="A0A1M6GD42"/>
<dbReference type="STRING" id="570521.SAMN04488508_105210"/>
<protein>
    <submittedName>
        <fullName evidence="5">Acetyltransferase (GNAT) domain-containing protein</fullName>
    </submittedName>
</protein>
<dbReference type="InterPro" id="IPR016181">
    <property type="entry name" value="Acyl_CoA_acyltransferase"/>
</dbReference>
<evidence type="ECO:0000313" key="5">
    <source>
        <dbReference type="EMBL" id="SHJ07854.1"/>
    </source>
</evidence>
<dbReference type="Pfam" id="PF13302">
    <property type="entry name" value="Acetyltransf_3"/>
    <property type="match status" value="1"/>
</dbReference>
<dbReference type="Proteomes" id="UP000184432">
    <property type="component" value="Unassembled WGS sequence"/>
</dbReference>
<dbReference type="PANTHER" id="PTHR43792">
    <property type="entry name" value="GNAT FAMILY, PUTATIVE (AFU_ORTHOLOGUE AFUA_3G00765)-RELATED-RELATED"/>
    <property type="match status" value="1"/>
</dbReference>
<evidence type="ECO:0000256" key="3">
    <source>
        <dbReference type="ARBA" id="ARBA00038502"/>
    </source>
</evidence>
<gene>
    <name evidence="5" type="ORF">SAMN04488508_105210</name>
</gene>
<dbReference type="InterPro" id="IPR000182">
    <property type="entry name" value="GNAT_dom"/>
</dbReference>
<evidence type="ECO:0000259" key="4">
    <source>
        <dbReference type="PROSITE" id="PS51186"/>
    </source>
</evidence>
<feature type="domain" description="N-acetyltransferase" evidence="4">
    <location>
        <begin position="1"/>
        <end position="85"/>
    </location>
</feature>
<evidence type="ECO:0000313" key="6">
    <source>
        <dbReference type="Proteomes" id="UP000184432"/>
    </source>
</evidence>
<keyword evidence="1 5" id="KW-0808">Transferase</keyword>
<dbReference type="Gene3D" id="3.40.630.30">
    <property type="match status" value="1"/>
</dbReference>
<organism evidence="5 6">
    <name type="scientific">Aquimarina spongiae</name>
    <dbReference type="NCBI Taxonomy" id="570521"/>
    <lineage>
        <taxon>Bacteria</taxon>
        <taxon>Pseudomonadati</taxon>
        <taxon>Bacteroidota</taxon>
        <taxon>Flavobacteriia</taxon>
        <taxon>Flavobacteriales</taxon>
        <taxon>Flavobacteriaceae</taxon>
        <taxon>Aquimarina</taxon>
    </lineage>
</organism>
<sequence length="92" mass="10749">MYTNSAEIGYWIGEPFWGKGIATKAIALITKYGFENLGLRRIFAGVFEFNVISMKVLEKNGYQKEGIFKKSVIKNDRIWDEHRYYRVHPDIA</sequence>
<evidence type="ECO:0000256" key="2">
    <source>
        <dbReference type="ARBA" id="ARBA00023315"/>
    </source>
</evidence>
<keyword evidence="6" id="KW-1185">Reference proteome</keyword>
<dbReference type="InterPro" id="IPR051531">
    <property type="entry name" value="N-acetyltransferase"/>
</dbReference>
<dbReference type="PANTHER" id="PTHR43792:SF8">
    <property type="entry name" value="[RIBOSOMAL PROTEIN US5]-ALANINE N-ACETYLTRANSFERASE"/>
    <property type="match status" value="1"/>
</dbReference>
<reference evidence="6" key="1">
    <citation type="submission" date="2016-11" db="EMBL/GenBank/DDBJ databases">
        <authorList>
            <person name="Varghese N."/>
            <person name="Submissions S."/>
        </authorList>
    </citation>
    <scope>NUCLEOTIDE SEQUENCE [LARGE SCALE GENOMIC DNA]</scope>
    <source>
        <strain evidence="6">DSM 22623</strain>
    </source>
</reference>
<keyword evidence="2" id="KW-0012">Acyltransferase</keyword>
<dbReference type="GO" id="GO:0016747">
    <property type="term" value="F:acyltransferase activity, transferring groups other than amino-acyl groups"/>
    <property type="evidence" value="ECO:0007669"/>
    <property type="project" value="InterPro"/>
</dbReference>
<dbReference type="EMBL" id="FQYP01000005">
    <property type="protein sequence ID" value="SHJ07854.1"/>
    <property type="molecule type" value="Genomic_DNA"/>
</dbReference>
<comment type="similarity">
    <text evidence="3">Belongs to the acetyltransferase family. RimJ subfamily.</text>
</comment>